<evidence type="ECO:0000256" key="1">
    <source>
        <dbReference type="ARBA" id="ARBA00004123"/>
    </source>
</evidence>
<dbReference type="GO" id="GO:0005634">
    <property type="term" value="C:nucleus"/>
    <property type="evidence" value="ECO:0007669"/>
    <property type="project" value="UniProtKB-SubCell"/>
</dbReference>
<evidence type="ECO:0000259" key="8">
    <source>
        <dbReference type="PROSITE" id="PS50252"/>
    </source>
</evidence>
<dbReference type="EMBL" id="CP090893">
    <property type="protein sequence ID" value="ULT99596.1"/>
    <property type="molecule type" value="Genomic_DNA"/>
</dbReference>
<sequence>MVSACLSSRVNPHWLNLHQMQHEMVVTVGGRRVFPILEYQLMNLNPLSMYKLTVHFEHVDNMRLRQCNGKWSETISTEKKEAPRKVSHKSGVKDGAKWMAEPVNFEDIRITNRKTLEDKSGSIVHLHTQHRYLPVLTVTEIESGSEQEFRIPHTVFITVTTYRNRNVNQYKININEYSKNNRRQSIEQKENQVPESTSTPPTTPMDIFQLSLQALILSNLSQNAPIYPSVMTPPTPSTSPLSVASILEPTPPTPSYFNPYILAGLGLPLPTLPTLPFCVPTNPSALPFPSVALTPPSLPSPSEEI</sequence>
<dbReference type="KEGG" id="cbr:CBG_09014"/>
<dbReference type="Pfam" id="PF00907">
    <property type="entry name" value="T-box"/>
    <property type="match status" value="1"/>
</dbReference>
<dbReference type="AlphaFoldDB" id="A0AAE9DA11"/>
<dbReference type="CDD" id="cd00182">
    <property type="entry name" value="T-box"/>
    <property type="match status" value="1"/>
</dbReference>
<evidence type="ECO:0000313" key="10">
    <source>
        <dbReference type="Proteomes" id="UP000827892"/>
    </source>
</evidence>
<evidence type="ECO:0000256" key="5">
    <source>
        <dbReference type="ARBA" id="ARBA00023242"/>
    </source>
</evidence>
<name>A0AAE9DA11_CAEBR</name>
<keyword evidence="2" id="KW-0805">Transcription regulation</keyword>
<dbReference type="SUPFAM" id="SSF49417">
    <property type="entry name" value="p53-like transcription factors"/>
    <property type="match status" value="1"/>
</dbReference>
<evidence type="ECO:0000256" key="6">
    <source>
        <dbReference type="PROSITE-ProRule" id="PRU00201"/>
    </source>
</evidence>
<dbReference type="PROSITE" id="PS50252">
    <property type="entry name" value="TBOX_3"/>
    <property type="match status" value="1"/>
</dbReference>
<dbReference type="FunFam" id="2.60.40.820:FF:000013">
    <property type="entry name" value="T-box transcription factor tbx-9"/>
    <property type="match status" value="1"/>
</dbReference>
<proteinExistence type="predicted"/>
<dbReference type="InterPro" id="IPR001699">
    <property type="entry name" value="TF_T-box"/>
</dbReference>
<keyword evidence="5 6" id="KW-0539">Nucleus</keyword>
<evidence type="ECO:0000256" key="3">
    <source>
        <dbReference type="ARBA" id="ARBA00023125"/>
    </source>
</evidence>
<dbReference type="InterPro" id="IPR036960">
    <property type="entry name" value="T-box_sf"/>
</dbReference>
<feature type="region of interest" description="Disordered" evidence="7">
    <location>
        <begin position="181"/>
        <end position="202"/>
    </location>
</feature>
<dbReference type="PRINTS" id="PR00937">
    <property type="entry name" value="TBOX"/>
</dbReference>
<dbReference type="Proteomes" id="UP000827892">
    <property type="component" value="Chromosome III"/>
</dbReference>
<dbReference type="GO" id="GO:0003700">
    <property type="term" value="F:DNA-binding transcription factor activity"/>
    <property type="evidence" value="ECO:0007669"/>
    <property type="project" value="InterPro"/>
</dbReference>
<dbReference type="PANTHER" id="PTHR11267">
    <property type="entry name" value="T-BOX PROTEIN-RELATED"/>
    <property type="match status" value="1"/>
</dbReference>
<keyword evidence="3 6" id="KW-0238">DNA-binding</keyword>
<dbReference type="InterPro" id="IPR046360">
    <property type="entry name" value="T-box_DNA-bd"/>
</dbReference>
<dbReference type="GO" id="GO:0045893">
    <property type="term" value="P:positive regulation of DNA-templated transcription"/>
    <property type="evidence" value="ECO:0007669"/>
    <property type="project" value="InterPro"/>
</dbReference>
<feature type="domain" description="T-box" evidence="8">
    <location>
        <begin position="14"/>
        <end position="183"/>
    </location>
</feature>
<dbReference type="PANTHER" id="PTHR11267:SF59">
    <property type="entry name" value="T-BOX PROTEIN 11-RELATED"/>
    <property type="match status" value="1"/>
</dbReference>
<accession>A0AAE9DA11</accession>
<comment type="caution">
    <text evidence="6">Lacks conserved residue(s) required for the propagation of feature annotation.</text>
</comment>
<evidence type="ECO:0000313" key="9">
    <source>
        <dbReference type="EMBL" id="ULT99596.1"/>
    </source>
</evidence>
<organism evidence="9 10">
    <name type="scientific">Caenorhabditis briggsae</name>
    <dbReference type="NCBI Taxonomy" id="6238"/>
    <lineage>
        <taxon>Eukaryota</taxon>
        <taxon>Metazoa</taxon>
        <taxon>Ecdysozoa</taxon>
        <taxon>Nematoda</taxon>
        <taxon>Chromadorea</taxon>
        <taxon>Rhabditida</taxon>
        <taxon>Rhabditina</taxon>
        <taxon>Rhabditomorpha</taxon>
        <taxon>Rhabditoidea</taxon>
        <taxon>Rhabditidae</taxon>
        <taxon>Peloderinae</taxon>
        <taxon>Caenorhabditis</taxon>
    </lineage>
</organism>
<keyword evidence="4" id="KW-0804">Transcription</keyword>
<dbReference type="GO" id="GO:0000978">
    <property type="term" value="F:RNA polymerase II cis-regulatory region sequence-specific DNA binding"/>
    <property type="evidence" value="ECO:0007669"/>
    <property type="project" value="InterPro"/>
</dbReference>
<gene>
    <name evidence="9" type="ORF">L3Y34_000708</name>
</gene>
<reference evidence="9 10" key="1">
    <citation type="submission" date="2022-05" db="EMBL/GenBank/DDBJ databases">
        <title>Chromosome-level reference genomes for two strains of Caenorhabditis briggsae: an improved platform for comparative genomics.</title>
        <authorList>
            <person name="Stevens L."/>
            <person name="Andersen E.C."/>
        </authorList>
    </citation>
    <scope>NUCLEOTIDE SEQUENCE [LARGE SCALE GENOMIC DNA]</scope>
    <source>
        <strain evidence="9">QX1410_ONT</strain>
        <tissue evidence="9">Whole-organism</tissue>
    </source>
</reference>
<dbReference type="InterPro" id="IPR008967">
    <property type="entry name" value="p53-like_TF_DNA-bd_sf"/>
</dbReference>
<evidence type="ECO:0000256" key="2">
    <source>
        <dbReference type="ARBA" id="ARBA00023015"/>
    </source>
</evidence>
<protein>
    <recommendedName>
        <fullName evidence="8">T-box domain-containing protein</fullName>
    </recommendedName>
</protein>
<dbReference type="Gene3D" id="2.60.40.820">
    <property type="entry name" value="Transcription factor, T-box"/>
    <property type="match status" value="1"/>
</dbReference>
<evidence type="ECO:0000256" key="7">
    <source>
        <dbReference type="SAM" id="MobiDB-lite"/>
    </source>
</evidence>
<dbReference type="SMART" id="SM00425">
    <property type="entry name" value="TBOX"/>
    <property type="match status" value="1"/>
</dbReference>
<comment type="subcellular location">
    <subcellularLocation>
        <location evidence="1 6">Nucleus</location>
    </subcellularLocation>
</comment>
<evidence type="ECO:0000256" key="4">
    <source>
        <dbReference type="ARBA" id="ARBA00023163"/>
    </source>
</evidence>
<dbReference type="OMA" id="ILEYQLM"/>